<evidence type="ECO:0000313" key="3">
    <source>
        <dbReference type="EMBL" id="MBP2191672.1"/>
    </source>
</evidence>
<dbReference type="InterPro" id="IPR035992">
    <property type="entry name" value="Ricin_B-like_lectins"/>
</dbReference>
<gene>
    <name evidence="3" type="ORF">BJ987_004573</name>
</gene>
<dbReference type="SUPFAM" id="SSF50370">
    <property type="entry name" value="Ricin B-like lectins"/>
    <property type="match status" value="1"/>
</dbReference>
<name>A0ABS4QIX8_9NOCA</name>
<dbReference type="InterPro" id="IPR004176">
    <property type="entry name" value="Clp_R_N"/>
</dbReference>
<dbReference type="Pfam" id="PF02861">
    <property type="entry name" value="Clp_N"/>
    <property type="match status" value="1"/>
</dbReference>
<dbReference type="SUPFAM" id="SSF81923">
    <property type="entry name" value="Double Clp-N motif"/>
    <property type="match status" value="1"/>
</dbReference>
<dbReference type="PROSITE" id="PS51903">
    <property type="entry name" value="CLP_R"/>
    <property type="match status" value="1"/>
</dbReference>
<feature type="domain" description="Clp R" evidence="2">
    <location>
        <begin position="1"/>
        <end position="213"/>
    </location>
</feature>
<evidence type="ECO:0000259" key="2">
    <source>
        <dbReference type="PROSITE" id="PS51903"/>
    </source>
</evidence>
<reference evidence="3 4" key="1">
    <citation type="submission" date="2021-03" db="EMBL/GenBank/DDBJ databases">
        <title>Sequencing the genomes of 1000 actinobacteria strains.</title>
        <authorList>
            <person name="Klenk H.-P."/>
        </authorList>
    </citation>
    <scope>NUCLEOTIDE SEQUENCE [LARGE SCALE GENOMIC DNA]</scope>
    <source>
        <strain evidence="3 4">DSM 45516</strain>
    </source>
</reference>
<dbReference type="InterPro" id="IPR036628">
    <property type="entry name" value="Clp_N_dom_sf"/>
</dbReference>
<keyword evidence="1" id="KW-0677">Repeat</keyword>
<protein>
    <recommendedName>
        <fullName evidence="2">Clp R domain-containing protein</fullName>
    </recommendedName>
</protein>
<dbReference type="Gene3D" id="1.10.1780.10">
    <property type="entry name" value="Clp, N-terminal domain"/>
    <property type="match status" value="1"/>
</dbReference>
<dbReference type="CDD" id="cd00161">
    <property type="entry name" value="beta-trefoil_Ricin-like"/>
    <property type="match status" value="1"/>
</dbReference>
<dbReference type="Gene3D" id="2.80.10.50">
    <property type="match status" value="1"/>
</dbReference>
<evidence type="ECO:0000313" key="4">
    <source>
        <dbReference type="Proteomes" id="UP001519325"/>
    </source>
</evidence>
<dbReference type="EMBL" id="JAGGMR010000001">
    <property type="protein sequence ID" value="MBP2191672.1"/>
    <property type="molecule type" value="Genomic_DNA"/>
</dbReference>
<organism evidence="3 4">
    <name type="scientific">Nocardia goodfellowii</name>
    <dbReference type="NCBI Taxonomy" id="882446"/>
    <lineage>
        <taxon>Bacteria</taxon>
        <taxon>Bacillati</taxon>
        <taxon>Actinomycetota</taxon>
        <taxon>Actinomycetes</taxon>
        <taxon>Mycobacteriales</taxon>
        <taxon>Nocardiaceae</taxon>
        <taxon>Nocardia</taxon>
    </lineage>
</organism>
<dbReference type="PROSITE" id="PS50231">
    <property type="entry name" value="RICIN_B_LECTIN"/>
    <property type="match status" value="1"/>
</dbReference>
<dbReference type="Proteomes" id="UP001519325">
    <property type="component" value="Unassembled WGS sequence"/>
</dbReference>
<proteinExistence type="predicted"/>
<accession>A0ABS4QIX8</accession>
<evidence type="ECO:0000256" key="1">
    <source>
        <dbReference type="PROSITE-ProRule" id="PRU01251"/>
    </source>
</evidence>
<sequence length="216" mass="23168">MPSIYPAADPALVLGVLGGLPDPETPILLGHGHGMPWQLTPDNGAYKIGTVDNLGTEVVLTVTQVSGHPDPNDFLVKPDAGTDNQRWIVEHLDGPTLIRSKSEPELALTVRGEFVALRTVDPAAAQHWIIDHAAGPSRVTVYPDDELTRTPRLRRVVDASADVARELGTSYVGVEHLMLAILRDKDAVPTQLLARTTDPAELAEAIEGFIRSSNAG</sequence>
<keyword evidence="4" id="KW-1185">Reference proteome</keyword>
<dbReference type="RefSeq" id="WP_209893646.1">
    <property type="nucleotide sequence ID" value="NZ_JAGGMR010000001.1"/>
</dbReference>
<comment type="caution">
    <text evidence="3">The sequence shown here is derived from an EMBL/GenBank/DDBJ whole genome shotgun (WGS) entry which is preliminary data.</text>
</comment>